<sequence>MSNSPEQGPVQPTPTLDKKKSLILGAVGLAFMVLIFWKVIPQIGDYGQAWSALQAMGTGSMLLIAVMVLLYLLAYGLPFMAVTPGLRYWRSQQVNQAAFTISNGVPAGGAVGLAVQFGMLTSFAVAPTAATAAITAVGVWSTFVSLGFPILGVVALAAVGGSSQYVWVGIIGLLILVAAVVVFVLVMRSESLAASIGRLANKVINPFRNRVKSLHDVDAVAPITKFRGSMYDVLKRRWAAITAAQVAVSAAQFLILYVALRGVQGWDSPGTSIIAAFAAFAISQVMLMVPITPGGLGTVDALMISILISLGAEKGDATAADLVWRASSYVPQILIGIVALLAWTRRAGRSFAKASAKSTA</sequence>
<feature type="transmembrane region" description="Helical" evidence="6">
    <location>
        <begin position="101"/>
        <end position="125"/>
    </location>
</feature>
<dbReference type="Pfam" id="PF03706">
    <property type="entry name" value="LPG_synthase_TM"/>
    <property type="match status" value="1"/>
</dbReference>
<feature type="transmembrane region" description="Helical" evidence="6">
    <location>
        <begin position="238"/>
        <end position="260"/>
    </location>
</feature>
<evidence type="ECO:0000313" key="7">
    <source>
        <dbReference type="EMBL" id="CAB4740551.1"/>
    </source>
</evidence>
<evidence type="ECO:0000256" key="5">
    <source>
        <dbReference type="ARBA" id="ARBA00023136"/>
    </source>
</evidence>
<accession>A0A6J6T097</accession>
<dbReference type="AlphaFoldDB" id="A0A6J6T097"/>
<feature type="transmembrane region" description="Helical" evidence="6">
    <location>
        <begin position="22"/>
        <end position="40"/>
    </location>
</feature>
<keyword evidence="2" id="KW-1003">Cell membrane</keyword>
<comment type="subcellular location">
    <subcellularLocation>
        <location evidence="1">Cell membrane</location>
        <topology evidence="1">Multi-pass membrane protein</topology>
    </subcellularLocation>
</comment>
<organism evidence="7">
    <name type="scientific">freshwater metagenome</name>
    <dbReference type="NCBI Taxonomy" id="449393"/>
    <lineage>
        <taxon>unclassified sequences</taxon>
        <taxon>metagenomes</taxon>
        <taxon>ecological metagenomes</taxon>
    </lineage>
</organism>
<dbReference type="NCBIfam" id="TIGR00374">
    <property type="entry name" value="flippase-like domain"/>
    <property type="match status" value="1"/>
</dbReference>
<dbReference type="PANTHER" id="PTHR39087:SF2">
    <property type="entry name" value="UPF0104 MEMBRANE PROTEIN MJ1595"/>
    <property type="match status" value="1"/>
</dbReference>
<keyword evidence="5 6" id="KW-0472">Membrane</keyword>
<reference evidence="7" key="1">
    <citation type="submission" date="2020-05" db="EMBL/GenBank/DDBJ databases">
        <authorList>
            <person name="Chiriac C."/>
            <person name="Salcher M."/>
            <person name="Ghai R."/>
            <person name="Kavagutti S V."/>
        </authorList>
    </citation>
    <scope>NUCLEOTIDE SEQUENCE</scope>
</reference>
<evidence type="ECO:0000256" key="4">
    <source>
        <dbReference type="ARBA" id="ARBA00022989"/>
    </source>
</evidence>
<feature type="transmembrane region" description="Helical" evidence="6">
    <location>
        <begin position="272"/>
        <end position="289"/>
    </location>
</feature>
<dbReference type="PANTHER" id="PTHR39087">
    <property type="entry name" value="UPF0104 MEMBRANE PROTEIN MJ1595"/>
    <property type="match status" value="1"/>
</dbReference>
<gene>
    <name evidence="7" type="ORF">UFOPK2786_00755</name>
</gene>
<dbReference type="GO" id="GO:0005886">
    <property type="term" value="C:plasma membrane"/>
    <property type="evidence" value="ECO:0007669"/>
    <property type="project" value="UniProtKB-SubCell"/>
</dbReference>
<dbReference type="EMBL" id="CAEZYW010000096">
    <property type="protein sequence ID" value="CAB4740551.1"/>
    <property type="molecule type" value="Genomic_DNA"/>
</dbReference>
<feature type="transmembrane region" description="Helical" evidence="6">
    <location>
        <begin position="165"/>
        <end position="186"/>
    </location>
</feature>
<protein>
    <submittedName>
        <fullName evidence="7">Unannotated protein</fullName>
    </submittedName>
</protein>
<feature type="transmembrane region" description="Helical" evidence="6">
    <location>
        <begin position="324"/>
        <end position="343"/>
    </location>
</feature>
<evidence type="ECO:0000256" key="1">
    <source>
        <dbReference type="ARBA" id="ARBA00004651"/>
    </source>
</evidence>
<feature type="transmembrane region" description="Helical" evidence="6">
    <location>
        <begin position="137"/>
        <end position="159"/>
    </location>
</feature>
<name>A0A6J6T097_9ZZZZ</name>
<keyword evidence="4 6" id="KW-1133">Transmembrane helix</keyword>
<evidence type="ECO:0000256" key="2">
    <source>
        <dbReference type="ARBA" id="ARBA00022475"/>
    </source>
</evidence>
<dbReference type="InterPro" id="IPR022791">
    <property type="entry name" value="L-PG_synthase/AglD"/>
</dbReference>
<keyword evidence="3 6" id="KW-0812">Transmembrane</keyword>
<feature type="transmembrane region" description="Helical" evidence="6">
    <location>
        <begin position="61"/>
        <end position="81"/>
    </location>
</feature>
<evidence type="ECO:0000256" key="6">
    <source>
        <dbReference type="SAM" id="Phobius"/>
    </source>
</evidence>
<proteinExistence type="predicted"/>
<evidence type="ECO:0000256" key="3">
    <source>
        <dbReference type="ARBA" id="ARBA00022692"/>
    </source>
</evidence>